<reference evidence="2 3" key="1">
    <citation type="submission" date="2014-04" db="EMBL/GenBank/DDBJ databases">
        <authorList>
            <consortium name="DOE Joint Genome Institute"/>
            <person name="Kuo A."/>
            <person name="Kohler A."/>
            <person name="Costa M.D."/>
            <person name="Nagy L.G."/>
            <person name="Floudas D."/>
            <person name="Copeland A."/>
            <person name="Barry K.W."/>
            <person name="Cichocki N."/>
            <person name="Veneault-Fourrey C."/>
            <person name="LaButti K."/>
            <person name="Lindquist E.A."/>
            <person name="Lipzen A."/>
            <person name="Lundell T."/>
            <person name="Morin E."/>
            <person name="Murat C."/>
            <person name="Sun H."/>
            <person name="Tunlid A."/>
            <person name="Henrissat B."/>
            <person name="Grigoriev I.V."/>
            <person name="Hibbett D.S."/>
            <person name="Martin F."/>
            <person name="Nordberg H.P."/>
            <person name="Cantor M.N."/>
            <person name="Hua S.X."/>
        </authorList>
    </citation>
    <scope>NUCLEOTIDE SEQUENCE [LARGE SCALE GENOMIC DNA]</scope>
    <source>
        <strain evidence="2 3">441</strain>
    </source>
</reference>
<evidence type="ECO:0000313" key="3">
    <source>
        <dbReference type="Proteomes" id="UP000054018"/>
    </source>
</evidence>
<feature type="region of interest" description="Disordered" evidence="1">
    <location>
        <begin position="53"/>
        <end position="74"/>
    </location>
</feature>
<sequence length="132" mass="14555">MFSLWGVTSSSLPSAGFASHCNHGSLYSRGLSTSDQPSRWRCIPISLSHRRTFGTRQVAKSPPELSMTPPPQDNDDNHATLCPYLLFTYLPRSSHDLFTFSLEIADEVTSRLTVGPTLRAIDNSQGMGRIPC</sequence>
<accession>A0A0C9Y8A9</accession>
<protein>
    <submittedName>
        <fullName evidence="2">Uncharacterized protein</fullName>
    </submittedName>
</protein>
<proteinExistence type="predicted"/>
<dbReference type="Proteomes" id="UP000054018">
    <property type="component" value="Unassembled WGS sequence"/>
</dbReference>
<gene>
    <name evidence="2" type="ORF">PISMIDRAFT_571761</name>
</gene>
<reference evidence="3" key="2">
    <citation type="submission" date="2015-01" db="EMBL/GenBank/DDBJ databases">
        <title>Evolutionary Origins and Diversification of the Mycorrhizal Mutualists.</title>
        <authorList>
            <consortium name="DOE Joint Genome Institute"/>
            <consortium name="Mycorrhizal Genomics Consortium"/>
            <person name="Kohler A."/>
            <person name="Kuo A."/>
            <person name="Nagy L.G."/>
            <person name="Floudas D."/>
            <person name="Copeland A."/>
            <person name="Barry K.W."/>
            <person name="Cichocki N."/>
            <person name="Veneault-Fourrey C."/>
            <person name="LaButti K."/>
            <person name="Lindquist E.A."/>
            <person name="Lipzen A."/>
            <person name="Lundell T."/>
            <person name="Morin E."/>
            <person name="Murat C."/>
            <person name="Riley R."/>
            <person name="Ohm R."/>
            <person name="Sun H."/>
            <person name="Tunlid A."/>
            <person name="Henrissat B."/>
            <person name="Grigoriev I.V."/>
            <person name="Hibbett D.S."/>
            <person name="Martin F."/>
        </authorList>
    </citation>
    <scope>NUCLEOTIDE SEQUENCE [LARGE SCALE GENOMIC DNA]</scope>
    <source>
        <strain evidence="3">441</strain>
    </source>
</reference>
<dbReference type="AlphaFoldDB" id="A0A0C9Y8A9"/>
<dbReference type="EMBL" id="KN833758">
    <property type="protein sequence ID" value="KIK20905.1"/>
    <property type="molecule type" value="Genomic_DNA"/>
</dbReference>
<dbReference type="HOGENOM" id="CLU_1917906_0_0_1"/>
<keyword evidence="3" id="KW-1185">Reference proteome</keyword>
<organism evidence="2 3">
    <name type="scientific">Pisolithus microcarpus 441</name>
    <dbReference type="NCBI Taxonomy" id="765257"/>
    <lineage>
        <taxon>Eukaryota</taxon>
        <taxon>Fungi</taxon>
        <taxon>Dikarya</taxon>
        <taxon>Basidiomycota</taxon>
        <taxon>Agaricomycotina</taxon>
        <taxon>Agaricomycetes</taxon>
        <taxon>Agaricomycetidae</taxon>
        <taxon>Boletales</taxon>
        <taxon>Sclerodermatineae</taxon>
        <taxon>Pisolithaceae</taxon>
        <taxon>Pisolithus</taxon>
    </lineage>
</organism>
<evidence type="ECO:0000256" key="1">
    <source>
        <dbReference type="SAM" id="MobiDB-lite"/>
    </source>
</evidence>
<evidence type="ECO:0000313" key="2">
    <source>
        <dbReference type="EMBL" id="KIK20905.1"/>
    </source>
</evidence>
<name>A0A0C9Y8A9_9AGAM</name>